<dbReference type="GO" id="GO:0016757">
    <property type="term" value="F:glycosyltransferase activity"/>
    <property type="evidence" value="ECO:0007669"/>
    <property type="project" value="InterPro"/>
</dbReference>
<gene>
    <name evidence="3" type="ORF">BPO_0849</name>
</gene>
<evidence type="ECO:0000259" key="1">
    <source>
        <dbReference type="Pfam" id="PF00534"/>
    </source>
</evidence>
<protein>
    <recommendedName>
        <fullName evidence="5">Glycosyltransferase</fullName>
    </recommendedName>
</protein>
<evidence type="ECO:0000259" key="2">
    <source>
        <dbReference type="Pfam" id="PF13439"/>
    </source>
</evidence>
<dbReference type="Pfam" id="PF00534">
    <property type="entry name" value="Glycos_transf_1"/>
    <property type="match status" value="1"/>
</dbReference>
<feature type="domain" description="Glycosyltransferase subfamily 4-like N-terminal" evidence="2">
    <location>
        <begin position="13"/>
        <end position="171"/>
    </location>
</feature>
<dbReference type="InterPro" id="IPR001296">
    <property type="entry name" value="Glyco_trans_1"/>
</dbReference>
<dbReference type="PANTHER" id="PTHR12526:SF630">
    <property type="entry name" value="GLYCOSYLTRANSFERASE"/>
    <property type="match status" value="1"/>
</dbReference>
<dbReference type="SUPFAM" id="SSF53756">
    <property type="entry name" value="UDP-Glycosyltransferase/glycogen phosphorylase"/>
    <property type="match status" value="1"/>
</dbReference>
<dbReference type="EMBL" id="CP136426">
    <property type="protein sequence ID" value="WOC51496.1"/>
    <property type="molecule type" value="Genomic_DNA"/>
</dbReference>
<dbReference type="Proteomes" id="UP001432059">
    <property type="component" value="Chromosome"/>
</dbReference>
<evidence type="ECO:0000313" key="3">
    <source>
        <dbReference type="EMBL" id="WOC51496.1"/>
    </source>
</evidence>
<organism evidence="3 4">
    <name type="scientific">Bergeyella porcorum</name>
    <dbReference type="NCBI Taxonomy" id="1735111"/>
    <lineage>
        <taxon>Bacteria</taxon>
        <taxon>Pseudomonadati</taxon>
        <taxon>Bacteroidota</taxon>
        <taxon>Flavobacteriia</taxon>
        <taxon>Flavobacteriales</taxon>
        <taxon>Weeksellaceae</taxon>
        <taxon>Bergeyella</taxon>
    </lineage>
</organism>
<dbReference type="CDD" id="cd03811">
    <property type="entry name" value="GT4_GT28_WabH-like"/>
    <property type="match status" value="1"/>
</dbReference>
<dbReference type="Pfam" id="PF13439">
    <property type="entry name" value="Glyco_transf_4"/>
    <property type="match status" value="1"/>
</dbReference>
<proteinExistence type="predicted"/>
<feature type="domain" description="Glycosyl transferase family 1" evidence="1">
    <location>
        <begin position="183"/>
        <end position="337"/>
    </location>
</feature>
<dbReference type="Gene3D" id="3.40.50.2000">
    <property type="entry name" value="Glycogen Phosphorylase B"/>
    <property type="match status" value="2"/>
</dbReference>
<dbReference type="RefSeq" id="WP_327985117.1">
    <property type="nucleotide sequence ID" value="NZ_CP136426.1"/>
</dbReference>
<dbReference type="InterPro" id="IPR028098">
    <property type="entry name" value="Glyco_trans_4-like_N"/>
</dbReference>
<evidence type="ECO:0008006" key="5">
    <source>
        <dbReference type="Google" id="ProtNLM"/>
    </source>
</evidence>
<dbReference type="KEGG" id="bpor:BPO_0849"/>
<dbReference type="PANTHER" id="PTHR12526">
    <property type="entry name" value="GLYCOSYLTRANSFERASE"/>
    <property type="match status" value="1"/>
</dbReference>
<accession>A0AAU0F0D2</accession>
<dbReference type="AlphaFoldDB" id="A0AAU0F0D2"/>
<keyword evidence="4" id="KW-1185">Reference proteome</keyword>
<sequence length="358" mass="41022">MRILHIINSLHTGGAEKLVVDTLPLFEEKGITTDLALLNAQQTPFYEKLMQNFKGKVYGFSRGSVYNPMHIFRLMPLLKKYDVIHAHLFPVQYFLVLAKILSFSKTKLIFTEHSTSNRRLQNANYQWIERFIYKHYSKIICITEEVKEVLKSKLQLPENQLKVINNGISLSEIKECKAYNKTDFGFSTEDKLLVMVAGFRTEKDQDTLIKCIKILPKNYKLILVGDGERRPILENLIKEENLQDRITLLGIRNDVISIIKMCNVAVLSSHWEGFGLAAAEAMACGVPTIASDVKGLNKVVENGGLLFEKGNIEDLKNKILSLEDKEFYQSISEKGKEKAQQYDIEEMVNHCIKLYQQL</sequence>
<reference evidence="3" key="1">
    <citation type="submission" date="2023-10" db="EMBL/GenBank/DDBJ databases">
        <title>Characterization and whole genome sequencing of a novel strain of Bergeyella porcorum QD2021 isolated from pig.</title>
        <authorList>
            <person name="Liu G."/>
            <person name="Chen C."/>
            <person name="Han X."/>
        </authorList>
    </citation>
    <scope>NUCLEOTIDE SEQUENCE</scope>
    <source>
        <strain evidence="3">QD2021</strain>
    </source>
</reference>
<evidence type="ECO:0000313" key="4">
    <source>
        <dbReference type="Proteomes" id="UP001432059"/>
    </source>
</evidence>
<name>A0AAU0F0D2_9FLAO</name>